<dbReference type="EMBL" id="CP061336">
    <property type="protein sequence ID" value="QNU67494.1"/>
    <property type="molecule type" value="Genomic_DNA"/>
</dbReference>
<organism evidence="1 2">
    <name type="scientific">Ruminiclostridium herbifermentans</name>
    <dbReference type="NCBI Taxonomy" id="2488810"/>
    <lineage>
        <taxon>Bacteria</taxon>
        <taxon>Bacillati</taxon>
        <taxon>Bacillota</taxon>
        <taxon>Clostridia</taxon>
        <taxon>Eubacteriales</taxon>
        <taxon>Oscillospiraceae</taxon>
        <taxon>Ruminiclostridium</taxon>
    </lineage>
</organism>
<dbReference type="Pfam" id="PF13599">
    <property type="entry name" value="Pentapeptide_4"/>
    <property type="match status" value="1"/>
</dbReference>
<dbReference type="InterPro" id="IPR001646">
    <property type="entry name" value="5peptide_repeat"/>
</dbReference>
<dbReference type="SUPFAM" id="SSF141571">
    <property type="entry name" value="Pentapeptide repeat-like"/>
    <property type="match status" value="1"/>
</dbReference>
<reference evidence="1 2" key="1">
    <citation type="submission" date="2020-09" db="EMBL/GenBank/DDBJ databases">
        <title>Characterization and genome sequencing of Ruminiclostridium sp. nov. MA18.</title>
        <authorList>
            <person name="Rettenmaier R."/>
            <person name="Kowollik M.-L."/>
            <person name="Liebl W."/>
            <person name="Zverlov V."/>
        </authorList>
    </citation>
    <scope>NUCLEOTIDE SEQUENCE [LARGE SCALE GENOMIC DNA]</scope>
    <source>
        <strain evidence="1 2">MA18</strain>
    </source>
</reference>
<keyword evidence="2" id="KW-1185">Reference proteome</keyword>
<accession>A0A4U7JJQ1</accession>
<evidence type="ECO:0000313" key="1">
    <source>
        <dbReference type="EMBL" id="QNU67494.1"/>
    </source>
</evidence>
<protein>
    <submittedName>
        <fullName evidence="1">Pentapeptide repeat-containing protein</fullName>
    </submittedName>
</protein>
<dbReference type="KEGG" id="rher:EHE19_002925"/>
<dbReference type="AlphaFoldDB" id="A0A4U7JJQ1"/>
<dbReference type="Gene3D" id="2.160.20.80">
    <property type="entry name" value="E3 ubiquitin-protein ligase SopA"/>
    <property type="match status" value="1"/>
</dbReference>
<dbReference type="InterPro" id="IPR052949">
    <property type="entry name" value="PA_immunity-related"/>
</dbReference>
<name>A0A4U7JJQ1_9FIRM</name>
<gene>
    <name evidence="1" type="ORF">EHE19_002925</name>
</gene>
<dbReference type="Pfam" id="PF00805">
    <property type="entry name" value="Pentapeptide"/>
    <property type="match status" value="1"/>
</dbReference>
<dbReference type="PANTHER" id="PTHR42999:SF1">
    <property type="entry name" value="PENTAPEPTIDE REPEAT-CONTAINING PROTEIN"/>
    <property type="match status" value="1"/>
</dbReference>
<dbReference type="Proteomes" id="UP000306409">
    <property type="component" value="Chromosome"/>
</dbReference>
<sequence length="211" mass="24422">MGIFMKLDRPKIKVLKEATFEECALTNQFTNKKFVGKLEKDIKIEDAEFECCHFIEIDFKLIKPEKLIIWDCIFERCDLSNFIFNKISLKRCEFINCKLMGTVFSECFLESILFEKINGRYININGSKIRNIKVKNSDFSEGRLMENNTKNIEVEEVNFNSCDFIKTNLNDVDFSNCNIEGINIDLQSLKGMKVNSYQASCLASILGIKIV</sequence>
<dbReference type="OrthoDB" id="67652at2"/>
<dbReference type="PANTHER" id="PTHR42999">
    <property type="entry name" value="ANTIBIOTIC RESISTANCE PROTEIN MCBG"/>
    <property type="match status" value="1"/>
</dbReference>
<proteinExistence type="predicted"/>
<evidence type="ECO:0000313" key="2">
    <source>
        <dbReference type="Proteomes" id="UP000306409"/>
    </source>
</evidence>